<organism evidence="2 3">
    <name type="scientific">Pleurodeles waltl</name>
    <name type="common">Iberian ribbed newt</name>
    <dbReference type="NCBI Taxonomy" id="8319"/>
    <lineage>
        <taxon>Eukaryota</taxon>
        <taxon>Metazoa</taxon>
        <taxon>Chordata</taxon>
        <taxon>Craniata</taxon>
        <taxon>Vertebrata</taxon>
        <taxon>Euteleostomi</taxon>
        <taxon>Amphibia</taxon>
        <taxon>Batrachia</taxon>
        <taxon>Caudata</taxon>
        <taxon>Salamandroidea</taxon>
        <taxon>Salamandridae</taxon>
        <taxon>Pleurodelinae</taxon>
        <taxon>Pleurodeles</taxon>
    </lineage>
</organism>
<feature type="region of interest" description="Disordered" evidence="1">
    <location>
        <begin position="71"/>
        <end position="90"/>
    </location>
</feature>
<dbReference type="Proteomes" id="UP001066276">
    <property type="component" value="Chromosome 10"/>
</dbReference>
<evidence type="ECO:0000313" key="2">
    <source>
        <dbReference type="EMBL" id="KAJ1095732.1"/>
    </source>
</evidence>
<feature type="compositionally biased region" description="Polar residues" evidence="1">
    <location>
        <begin position="74"/>
        <end position="83"/>
    </location>
</feature>
<comment type="caution">
    <text evidence="2">The sequence shown here is derived from an EMBL/GenBank/DDBJ whole genome shotgun (WGS) entry which is preliminary data.</text>
</comment>
<feature type="region of interest" description="Disordered" evidence="1">
    <location>
        <begin position="1"/>
        <end position="46"/>
    </location>
</feature>
<keyword evidence="3" id="KW-1185">Reference proteome</keyword>
<dbReference type="AlphaFoldDB" id="A0AAV7LZG3"/>
<dbReference type="EMBL" id="JANPWB010000014">
    <property type="protein sequence ID" value="KAJ1095732.1"/>
    <property type="molecule type" value="Genomic_DNA"/>
</dbReference>
<name>A0AAV7LZG3_PLEWA</name>
<sequence length="90" mass="9298">MSLDSGAVTGSPHAPPLGLRAGTWAMPSSGVAASRGETSGKKAVGRGVDAAAVRWRRHQLSLQEEQVPAPICQATRQHTSGQAGLQGENR</sequence>
<proteinExistence type="predicted"/>
<reference evidence="2" key="1">
    <citation type="journal article" date="2022" name="bioRxiv">
        <title>Sequencing and chromosome-scale assembly of the giantPleurodeles waltlgenome.</title>
        <authorList>
            <person name="Brown T."/>
            <person name="Elewa A."/>
            <person name="Iarovenko S."/>
            <person name="Subramanian E."/>
            <person name="Araus A.J."/>
            <person name="Petzold A."/>
            <person name="Susuki M."/>
            <person name="Suzuki K.-i.T."/>
            <person name="Hayashi T."/>
            <person name="Toyoda A."/>
            <person name="Oliveira C."/>
            <person name="Osipova E."/>
            <person name="Leigh N.D."/>
            <person name="Simon A."/>
            <person name="Yun M.H."/>
        </authorList>
    </citation>
    <scope>NUCLEOTIDE SEQUENCE</scope>
    <source>
        <strain evidence="2">20211129_DDA</strain>
        <tissue evidence="2">Liver</tissue>
    </source>
</reference>
<evidence type="ECO:0000313" key="3">
    <source>
        <dbReference type="Proteomes" id="UP001066276"/>
    </source>
</evidence>
<protein>
    <submittedName>
        <fullName evidence="2">Uncharacterized protein</fullName>
    </submittedName>
</protein>
<accession>A0AAV7LZG3</accession>
<gene>
    <name evidence="2" type="ORF">NDU88_000888</name>
</gene>
<evidence type="ECO:0000256" key="1">
    <source>
        <dbReference type="SAM" id="MobiDB-lite"/>
    </source>
</evidence>